<gene>
    <name evidence="2" type="ORF">DYB32_010675</name>
</gene>
<proteinExistence type="predicted"/>
<evidence type="ECO:0000313" key="2">
    <source>
        <dbReference type="EMBL" id="RHY16108.1"/>
    </source>
</evidence>
<dbReference type="VEuPathDB" id="FungiDB:H310_14641"/>
<feature type="compositionally biased region" description="Basic and acidic residues" evidence="1">
    <location>
        <begin position="32"/>
        <end position="42"/>
    </location>
</feature>
<evidence type="ECO:0000313" key="3">
    <source>
        <dbReference type="Proteomes" id="UP000285060"/>
    </source>
</evidence>
<feature type="compositionally biased region" description="Basic and acidic residues" evidence="1">
    <location>
        <begin position="69"/>
        <end position="87"/>
    </location>
</feature>
<dbReference type="Proteomes" id="UP000285060">
    <property type="component" value="Unassembled WGS sequence"/>
</dbReference>
<comment type="caution">
    <text evidence="2">The sequence shown here is derived from an EMBL/GenBank/DDBJ whole genome shotgun (WGS) entry which is preliminary data.</text>
</comment>
<protein>
    <submittedName>
        <fullName evidence="2">Uncharacterized protein</fullName>
    </submittedName>
</protein>
<sequence>MDVSTTDADSPRALLRKRDLDYRIQLHANSPEQREPEKRSRAEQGGPDAFLVEESIDDLFYSDSTSGHGMDHSIDDSEEPLEPRSPSEEVETLQPDDGASTPALSAQDQVFDETHNFDLDEKSASVATSTSISGHDSGKNFRLETAFEPGLMKPTSPDMELSTASDSLLVPSNTRVIVRRPAEELSGHEMHLVARTGTLAAYHPTTLTPFVPHTTWPALRLRIPHLLLLGKLVRATKLLRSLIEPERDSERALDLLVGVPTDDVNMGPIKEWRHHALTNCGTDEMEVEEEQTTSPLTTIMPELSDRI</sequence>
<dbReference type="AlphaFoldDB" id="A0A3R6XZL9"/>
<reference evidence="2 3" key="1">
    <citation type="submission" date="2018-08" db="EMBL/GenBank/DDBJ databases">
        <title>Aphanomyces genome sequencing and annotation.</title>
        <authorList>
            <person name="Minardi D."/>
            <person name="Oidtmann B."/>
            <person name="Van Der Giezen M."/>
            <person name="Studholme D.J."/>
        </authorList>
    </citation>
    <scope>NUCLEOTIDE SEQUENCE [LARGE SCALE GENOMIC DNA]</scope>
    <source>
        <strain evidence="2 3">NJM0002</strain>
    </source>
</reference>
<evidence type="ECO:0000256" key="1">
    <source>
        <dbReference type="SAM" id="MobiDB-lite"/>
    </source>
</evidence>
<accession>A0A3R6XZL9</accession>
<dbReference type="EMBL" id="QUSY01003811">
    <property type="protein sequence ID" value="RHY16108.1"/>
    <property type="molecule type" value="Genomic_DNA"/>
</dbReference>
<organism evidence="2 3">
    <name type="scientific">Aphanomyces invadans</name>
    <dbReference type="NCBI Taxonomy" id="157072"/>
    <lineage>
        <taxon>Eukaryota</taxon>
        <taxon>Sar</taxon>
        <taxon>Stramenopiles</taxon>
        <taxon>Oomycota</taxon>
        <taxon>Saprolegniomycetes</taxon>
        <taxon>Saprolegniales</taxon>
        <taxon>Verrucalvaceae</taxon>
        <taxon>Aphanomyces</taxon>
    </lineage>
</organism>
<feature type="region of interest" description="Disordered" evidence="1">
    <location>
        <begin position="1"/>
        <end position="103"/>
    </location>
</feature>
<keyword evidence="3" id="KW-1185">Reference proteome</keyword>
<name>A0A3R6XZL9_9STRA</name>